<keyword evidence="6" id="KW-0769">Symport</keyword>
<evidence type="ECO:0000313" key="12">
    <source>
        <dbReference type="Proteomes" id="UP000403266"/>
    </source>
</evidence>
<comment type="similarity">
    <text evidence="2">Belongs to the major facilitator superfamily. Metabolite:H+ Symporter (MHS) family (TC 2.A.1.6) family.</text>
</comment>
<evidence type="ECO:0000256" key="2">
    <source>
        <dbReference type="ARBA" id="ARBA00008240"/>
    </source>
</evidence>
<name>A0A5N7MUF0_9HYPH</name>
<evidence type="ECO:0000256" key="3">
    <source>
        <dbReference type="ARBA" id="ARBA00022448"/>
    </source>
</evidence>
<feature type="transmembrane region" description="Helical" evidence="9">
    <location>
        <begin position="45"/>
        <end position="70"/>
    </location>
</feature>
<dbReference type="Proteomes" id="UP000403266">
    <property type="component" value="Unassembled WGS sequence"/>
</dbReference>
<feature type="transmembrane region" description="Helical" evidence="9">
    <location>
        <begin position="82"/>
        <end position="104"/>
    </location>
</feature>
<dbReference type="InterPro" id="IPR011701">
    <property type="entry name" value="MFS"/>
</dbReference>
<feature type="transmembrane region" description="Helical" evidence="9">
    <location>
        <begin position="116"/>
        <end position="137"/>
    </location>
</feature>
<keyword evidence="7 9" id="KW-1133">Transmembrane helix</keyword>
<evidence type="ECO:0000259" key="10">
    <source>
        <dbReference type="PROSITE" id="PS50850"/>
    </source>
</evidence>
<dbReference type="GO" id="GO:0015293">
    <property type="term" value="F:symporter activity"/>
    <property type="evidence" value="ECO:0007669"/>
    <property type="project" value="UniProtKB-KW"/>
</dbReference>
<feature type="transmembrane region" description="Helical" evidence="9">
    <location>
        <begin position="396"/>
        <end position="415"/>
    </location>
</feature>
<gene>
    <name evidence="11" type="ORF">FS320_35990</name>
</gene>
<dbReference type="SUPFAM" id="SSF103473">
    <property type="entry name" value="MFS general substrate transporter"/>
    <property type="match status" value="1"/>
</dbReference>
<accession>A0A5N7MUF0</accession>
<evidence type="ECO:0000256" key="7">
    <source>
        <dbReference type="ARBA" id="ARBA00022989"/>
    </source>
</evidence>
<feature type="transmembrane region" description="Helical" evidence="9">
    <location>
        <begin position="421"/>
        <end position="443"/>
    </location>
</feature>
<evidence type="ECO:0000313" key="11">
    <source>
        <dbReference type="EMBL" id="MPR30300.1"/>
    </source>
</evidence>
<evidence type="ECO:0000256" key="5">
    <source>
        <dbReference type="ARBA" id="ARBA00022692"/>
    </source>
</evidence>
<dbReference type="InterPro" id="IPR036259">
    <property type="entry name" value="MFS_trans_sf"/>
</dbReference>
<feature type="transmembrane region" description="Helical" evidence="9">
    <location>
        <begin position="362"/>
        <end position="384"/>
    </location>
</feature>
<feature type="transmembrane region" description="Helical" evidence="9">
    <location>
        <begin position="269"/>
        <end position="287"/>
    </location>
</feature>
<dbReference type="RefSeq" id="WP_152717149.1">
    <property type="nucleotide sequence ID" value="NZ_VOSJ01000001.1"/>
</dbReference>
<evidence type="ECO:0000256" key="9">
    <source>
        <dbReference type="SAM" id="Phobius"/>
    </source>
</evidence>
<dbReference type="PANTHER" id="PTHR43528:SF1">
    <property type="entry name" value="ALPHA-KETOGLUTARATE PERMEASE"/>
    <property type="match status" value="1"/>
</dbReference>
<dbReference type="AlphaFoldDB" id="A0A5N7MUF0"/>
<comment type="caution">
    <text evidence="11">The sequence shown here is derived from an EMBL/GenBank/DDBJ whole genome shotgun (WGS) entry which is preliminary data.</text>
</comment>
<dbReference type="InterPro" id="IPR051084">
    <property type="entry name" value="H+-coupled_symporters"/>
</dbReference>
<dbReference type="InterPro" id="IPR020846">
    <property type="entry name" value="MFS_dom"/>
</dbReference>
<dbReference type="InterPro" id="IPR005829">
    <property type="entry name" value="Sugar_transporter_CS"/>
</dbReference>
<evidence type="ECO:0000256" key="1">
    <source>
        <dbReference type="ARBA" id="ARBA00004651"/>
    </source>
</evidence>
<comment type="subcellular location">
    <subcellularLocation>
        <location evidence="1">Cell membrane</location>
        <topology evidence="1">Multi-pass membrane protein</topology>
    </subcellularLocation>
</comment>
<keyword evidence="8 9" id="KW-0472">Membrane</keyword>
<sequence>MEGTNQTVSTLGGFAPRVIPTQLRRGSNALENTATRAERVRRTSLIRGVLGVSFEYYDYVVFAAFAPYFANQFFPQDNPIAAGLNTLLVFALGFVMRPLGAMLAGRLADRFGRKPVMVAALALAACGSLAIACAPTYHSIGIAAVFLLVAARLAQGVAHGMESISAFVYTAEMASPKWRALQSCAYPMGLNLGVMQGTLFGAVLTSVLSDADMHQWGWRIPFIVGAMYGLFIVVLRRGMEESSAYEASKAKAKFEDQGYWRNVWKYRRIVLALLLIWPVTATAAYTLSVSFSEYAITMIGANPRDAYWAALIAQTAFLFALPCWAMMSDRFGRKFNYTIGFASVILLAYPLQLALGPSLLQIAIPMTIGLLFWAAVASTEIAFINELIPNRVRAQVMSIPSSMGAVLFGSTAPYLRSWSTAYVSPLAFTAYFILLAVIGLIAVRQLPETRGRDLAD</sequence>
<feature type="transmembrane region" description="Helical" evidence="9">
    <location>
        <begin position="337"/>
        <end position="356"/>
    </location>
</feature>
<evidence type="ECO:0000256" key="4">
    <source>
        <dbReference type="ARBA" id="ARBA00022475"/>
    </source>
</evidence>
<dbReference type="EMBL" id="VOSK01000341">
    <property type="protein sequence ID" value="MPR30300.1"/>
    <property type="molecule type" value="Genomic_DNA"/>
</dbReference>
<dbReference type="OrthoDB" id="9783227at2"/>
<feature type="transmembrane region" description="Helical" evidence="9">
    <location>
        <begin position="307"/>
        <end position="325"/>
    </location>
</feature>
<dbReference type="PROSITE" id="PS50850">
    <property type="entry name" value="MFS"/>
    <property type="match status" value="1"/>
</dbReference>
<evidence type="ECO:0000256" key="6">
    <source>
        <dbReference type="ARBA" id="ARBA00022847"/>
    </source>
</evidence>
<keyword evidence="3" id="KW-0813">Transport</keyword>
<organism evidence="11 12">
    <name type="scientific">Microvirga tunisiensis</name>
    <dbReference type="NCBI Taxonomy" id="2108360"/>
    <lineage>
        <taxon>Bacteria</taxon>
        <taxon>Pseudomonadati</taxon>
        <taxon>Pseudomonadota</taxon>
        <taxon>Alphaproteobacteria</taxon>
        <taxon>Hyphomicrobiales</taxon>
        <taxon>Methylobacteriaceae</taxon>
        <taxon>Microvirga</taxon>
    </lineage>
</organism>
<keyword evidence="5 9" id="KW-0812">Transmembrane</keyword>
<reference evidence="11 12" key="1">
    <citation type="journal article" date="2019" name="Syst. Appl. Microbiol.">
        <title>Microvirga tunisiensis sp. nov., a root nodule symbiotic bacterium isolated from Lupinus micranthus and L. luteus grown in Northern Tunisia.</title>
        <authorList>
            <person name="Msaddak A."/>
            <person name="Rejili M."/>
            <person name="Duran D."/>
            <person name="Mars M."/>
            <person name="Palacios J.M."/>
            <person name="Ruiz-Argueso T."/>
            <person name="Rey L."/>
            <person name="Imperial J."/>
        </authorList>
    </citation>
    <scope>NUCLEOTIDE SEQUENCE [LARGE SCALE GENOMIC DNA]</scope>
    <source>
        <strain evidence="11 12">Lmie10</strain>
    </source>
</reference>
<keyword evidence="12" id="KW-1185">Reference proteome</keyword>
<feature type="domain" description="Major facilitator superfamily (MFS) profile" evidence="10">
    <location>
        <begin position="44"/>
        <end position="450"/>
    </location>
</feature>
<evidence type="ECO:0000256" key="8">
    <source>
        <dbReference type="ARBA" id="ARBA00023136"/>
    </source>
</evidence>
<dbReference type="GO" id="GO:0005886">
    <property type="term" value="C:plasma membrane"/>
    <property type="evidence" value="ECO:0007669"/>
    <property type="project" value="UniProtKB-SubCell"/>
</dbReference>
<protein>
    <submittedName>
        <fullName evidence="11">MFS transporter</fullName>
    </submittedName>
</protein>
<feature type="transmembrane region" description="Helical" evidence="9">
    <location>
        <begin position="216"/>
        <end position="235"/>
    </location>
</feature>
<dbReference type="PROSITE" id="PS00216">
    <property type="entry name" value="SUGAR_TRANSPORT_1"/>
    <property type="match status" value="1"/>
</dbReference>
<dbReference type="Pfam" id="PF07690">
    <property type="entry name" value="MFS_1"/>
    <property type="match status" value="1"/>
</dbReference>
<dbReference type="Gene3D" id="1.20.1250.20">
    <property type="entry name" value="MFS general substrate transporter like domains"/>
    <property type="match status" value="2"/>
</dbReference>
<dbReference type="PANTHER" id="PTHR43528">
    <property type="entry name" value="ALPHA-KETOGLUTARATE PERMEASE"/>
    <property type="match status" value="1"/>
</dbReference>
<keyword evidence="4" id="KW-1003">Cell membrane</keyword>
<proteinExistence type="inferred from homology"/>